<accession>A0A951QS96</accession>
<evidence type="ECO:0000313" key="1">
    <source>
        <dbReference type="EMBL" id="MBW4670102.1"/>
    </source>
</evidence>
<dbReference type="AlphaFoldDB" id="A0A951QS96"/>
<name>A0A951QS96_9CYAN</name>
<dbReference type="Proteomes" id="UP000729701">
    <property type="component" value="Unassembled WGS sequence"/>
</dbReference>
<dbReference type="EMBL" id="JAHHGZ010000027">
    <property type="protein sequence ID" value="MBW4670102.1"/>
    <property type="molecule type" value="Genomic_DNA"/>
</dbReference>
<reference evidence="1" key="1">
    <citation type="submission" date="2021-05" db="EMBL/GenBank/DDBJ databases">
        <authorList>
            <person name="Pietrasiak N."/>
            <person name="Ward R."/>
            <person name="Stajich J.E."/>
            <person name="Kurbessoian T."/>
        </authorList>
    </citation>
    <scope>NUCLEOTIDE SEQUENCE</scope>
    <source>
        <strain evidence="1">GSE-NOS-MK-12-04C</strain>
    </source>
</reference>
<organism evidence="1 2">
    <name type="scientific">Cyanomargarita calcarea GSE-NOS-MK-12-04C</name>
    <dbReference type="NCBI Taxonomy" id="2839659"/>
    <lineage>
        <taxon>Bacteria</taxon>
        <taxon>Bacillati</taxon>
        <taxon>Cyanobacteriota</taxon>
        <taxon>Cyanophyceae</taxon>
        <taxon>Nostocales</taxon>
        <taxon>Cyanomargaritaceae</taxon>
        <taxon>Cyanomargarita</taxon>
    </lineage>
</organism>
<evidence type="ECO:0000313" key="2">
    <source>
        <dbReference type="Proteomes" id="UP000729701"/>
    </source>
</evidence>
<reference evidence="1" key="2">
    <citation type="journal article" date="2022" name="Microbiol. Resour. Announc.">
        <title>Metagenome Sequencing to Explore Phylogenomics of Terrestrial Cyanobacteria.</title>
        <authorList>
            <person name="Ward R.D."/>
            <person name="Stajich J.E."/>
            <person name="Johansen J.R."/>
            <person name="Huntemann M."/>
            <person name="Clum A."/>
            <person name="Foster B."/>
            <person name="Foster B."/>
            <person name="Roux S."/>
            <person name="Palaniappan K."/>
            <person name="Varghese N."/>
            <person name="Mukherjee S."/>
            <person name="Reddy T.B.K."/>
            <person name="Daum C."/>
            <person name="Copeland A."/>
            <person name="Chen I.A."/>
            <person name="Ivanova N.N."/>
            <person name="Kyrpides N.C."/>
            <person name="Shapiro N."/>
            <person name="Eloe-Fadrosh E.A."/>
            <person name="Pietrasiak N."/>
        </authorList>
    </citation>
    <scope>NUCLEOTIDE SEQUENCE</scope>
    <source>
        <strain evidence="1">GSE-NOS-MK-12-04C</strain>
    </source>
</reference>
<proteinExistence type="predicted"/>
<sequence length="333" mass="37084">MTKKELISSKPVGNPVLIQNRSGNQGNFELVVPALEGGLAFYWRDNDSETLPWQGPILFGQEVGQVDAVTMIQSNYGHVGNLELVARIGDKLAFFWCDLGVERQWNGPFFFSSVAVSGNPVLIQSRFGNQGNFELVVPTIEGGLAFYWRDNDSETLPWQGPILFAQEVGQVDAVTMIQSNYGHMGNLELVARIGDKLAFFFRDSEADCQWHGPFFFGSVAVSGNPVLIQSRFGHQGNFELVVPALGGGLAFYWRDNDSETLPWQGPILFAQEVGHIDAVTMIQSNYGHVGDLELVARIGDQLAFFWRDWEAKSQLHGPFFFVYNNSQLGELHT</sequence>
<comment type="caution">
    <text evidence="1">The sequence shown here is derived from an EMBL/GenBank/DDBJ whole genome shotgun (WGS) entry which is preliminary data.</text>
</comment>
<protein>
    <submittedName>
        <fullName evidence="1">Uncharacterized protein</fullName>
    </submittedName>
</protein>
<dbReference type="SUPFAM" id="SSF89372">
    <property type="entry name" value="Fucose-specific lectin"/>
    <property type="match status" value="1"/>
</dbReference>
<gene>
    <name evidence="1" type="ORF">KME60_22495</name>
</gene>